<gene>
    <name evidence="1" type="ORF">OPV22_002171</name>
</gene>
<dbReference type="Proteomes" id="UP001222027">
    <property type="component" value="Unassembled WGS sequence"/>
</dbReference>
<reference evidence="1 2" key="1">
    <citation type="submission" date="2022-12" db="EMBL/GenBank/DDBJ databases">
        <title>Chromosome-scale assembly of the Ensete ventricosum genome.</title>
        <authorList>
            <person name="Dussert Y."/>
            <person name="Stocks J."/>
            <person name="Wendawek A."/>
            <person name="Woldeyes F."/>
            <person name="Nichols R.A."/>
            <person name="Borrell J.S."/>
        </authorList>
    </citation>
    <scope>NUCLEOTIDE SEQUENCE [LARGE SCALE GENOMIC DNA]</scope>
    <source>
        <strain evidence="2">cv. Maze</strain>
        <tissue evidence="1">Seeds</tissue>
    </source>
</reference>
<sequence>MGVRRKIRSQSQQLFSQGMSLSLADLPELIRGGNQRCGSQEKDNSRKRIFWWVPIALTREVSQLHLSRAAGNVGQQNAALFSDNRCKLGLIGELLKLYLCAVAPLMRNRGGSPVSKREGRQKSVKLKLTESKNNMRHRHELPHRRQMIFLREGEQFIGENSGRQYENPKGKLGREK</sequence>
<proteinExistence type="predicted"/>
<protein>
    <submittedName>
        <fullName evidence="1">Uncharacterized protein</fullName>
    </submittedName>
</protein>
<organism evidence="1 2">
    <name type="scientific">Ensete ventricosum</name>
    <name type="common">Abyssinian banana</name>
    <name type="synonym">Musa ensete</name>
    <dbReference type="NCBI Taxonomy" id="4639"/>
    <lineage>
        <taxon>Eukaryota</taxon>
        <taxon>Viridiplantae</taxon>
        <taxon>Streptophyta</taxon>
        <taxon>Embryophyta</taxon>
        <taxon>Tracheophyta</taxon>
        <taxon>Spermatophyta</taxon>
        <taxon>Magnoliopsida</taxon>
        <taxon>Liliopsida</taxon>
        <taxon>Zingiberales</taxon>
        <taxon>Musaceae</taxon>
        <taxon>Ensete</taxon>
    </lineage>
</organism>
<evidence type="ECO:0000313" key="1">
    <source>
        <dbReference type="EMBL" id="KAJ8511737.1"/>
    </source>
</evidence>
<comment type="caution">
    <text evidence="1">The sequence shown here is derived from an EMBL/GenBank/DDBJ whole genome shotgun (WGS) entry which is preliminary data.</text>
</comment>
<dbReference type="EMBL" id="JAQQAF010000001">
    <property type="protein sequence ID" value="KAJ8511737.1"/>
    <property type="molecule type" value="Genomic_DNA"/>
</dbReference>
<keyword evidence="2" id="KW-1185">Reference proteome</keyword>
<name>A0AAV8RX59_ENSVE</name>
<evidence type="ECO:0000313" key="2">
    <source>
        <dbReference type="Proteomes" id="UP001222027"/>
    </source>
</evidence>
<accession>A0AAV8RX59</accession>
<dbReference type="AlphaFoldDB" id="A0AAV8RX59"/>